<organism evidence="2 3">
    <name type="scientific">Stentor coeruleus</name>
    <dbReference type="NCBI Taxonomy" id="5963"/>
    <lineage>
        <taxon>Eukaryota</taxon>
        <taxon>Sar</taxon>
        <taxon>Alveolata</taxon>
        <taxon>Ciliophora</taxon>
        <taxon>Postciliodesmatophora</taxon>
        <taxon>Heterotrichea</taxon>
        <taxon>Heterotrichida</taxon>
        <taxon>Stentoridae</taxon>
        <taxon>Stentor</taxon>
    </lineage>
</organism>
<feature type="coiled-coil region" evidence="1">
    <location>
        <begin position="161"/>
        <end position="188"/>
    </location>
</feature>
<evidence type="ECO:0000313" key="3">
    <source>
        <dbReference type="Proteomes" id="UP000187209"/>
    </source>
</evidence>
<evidence type="ECO:0000313" key="2">
    <source>
        <dbReference type="EMBL" id="OMJ68464.1"/>
    </source>
</evidence>
<gene>
    <name evidence="2" type="ORF">SteCoe_34071</name>
</gene>
<dbReference type="Proteomes" id="UP000187209">
    <property type="component" value="Unassembled WGS sequence"/>
</dbReference>
<dbReference type="AlphaFoldDB" id="A0A1R2AVA0"/>
<protein>
    <submittedName>
        <fullName evidence="2">Uncharacterized protein</fullName>
    </submittedName>
</protein>
<sequence>MDDSFTIEEDVTRSNFAFLLNHNLDIKGSMGLFPDKATVQDISAIDHHDTTQQFLCSKSSSASVFDRLVQDTNRRSYASKKVNDYRLQLELEYENSFLSQARLSKTCESDLLTRLIQDTQRRFRNYELIENFKKEKEAVKESIKWPLNKTIQVVNRLAWDKREQASSRENLKKTIEEQEVQILQKIRDSKHPKRPLNQEIMKRITASCSPTCKHVERPREKSMTSTKSSKCIKDVIDRLHKPSPVKIVIPYSPEKKKTPVRQKSITRFQTSPQRKINPETDDLLMKIKANGGRFKRPNAKSIY</sequence>
<keyword evidence="1" id="KW-0175">Coiled coil</keyword>
<comment type="caution">
    <text evidence="2">The sequence shown here is derived from an EMBL/GenBank/DDBJ whole genome shotgun (WGS) entry which is preliminary data.</text>
</comment>
<dbReference type="EMBL" id="MPUH01001326">
    <property type="protein sequence ID" value="OMJ68464.1"/>
    <property type="molecule type" value="Genomic_DNA"/>
</dbReference>
<accession>A0A1R2AVA0</accession>
<name>A0A1R2AVA0_9CILI</name>
<evidence type="ECO:0000256" key="1">
    <source>
        <dbReference type="SAM" id="Coils"/>
    </source>
</evidence>
<reference evidence="2 3" key="1">
    <citation type="submission" date="2016-11" db="EMBL/GenBank/DDBJ databases">
        <title>The macronuclear genome of Stentor coeruleus: a giant cell with tiny introns.</title>
        <authorList>
            <person name="Slabodnick M."/>
            <person name="Ruby J.G."/>
            <person name="Reiff S.B."/>
            <person name="Swart E.C."/>
            <person name="Gosai S."/>
            <person name="Prabakaran S."/>
            <person name="Witkowska E."/>
            <person name="Larue G.E."/>
            <person name="Fisher S."/>
            <person name="Freeman R.M."/>
            <person name="Gunawardena J."/>
            <person name="Chu W."/>
            <person name="Stover N.A."/>
            <person name="Gregory B.D."/>
            <person name="Nowacki M."/>
            <person name="Derisi J."/>
            <person name="Roy S.W."/>
            <person name="Marshall W.F."/>
            <person name="Sood P."/>
        </authorList>
    </citation>
    <scope>NUCLEOTIDE SEQUENCE [LARGE SCALE GENOMIC DNA]</scope>
    <source>
        <strain evidence="2">WM001</strain>
    </source>
</reference>
<keyword evidence="3" id="KW-1185">Reference proteome</keyword>
<proteinExistence type="predicted"/>